<protein>
    <recommendedName>
        <fullName evidence="3">DUF1684 domain-containing protein</fullName>
    </recommendedName>
</protein>
<dbReference type="PANTHER" id="PTHR41913:SF1">
    <property type="entry name" value="DUF1684 DOMAIN-CONTAINING PROTEIN"/>
    <property type="match status" value="1"/>
</dbReference>
<name>A0A1I5YK64_9BACT</name>
<keyword evidence="2" id="KW-1185">Reference proteome</keyword>
<evidence type="ECO:0008006" key="3">
    <source>
        <dbReference type="Google" id="ProtNLM"/>
    </source>
</evidence>
<dbReference type="RefSeq" id="WP_092019548.1">
    <property type="nucleotide sequence ID" value="NZ_FOXH01000019.1"/>
</dbReference>
<dbReference type="AlphaFoldDB" id="A0A1I5YK64"/>
<gene>
    <name evidence="1" type="ORF">SAMN04515674_11965</name>
</gene>
<dbReference type="OrthoDB" id="5493262at2"/>
<organism evidence="1 2">
    <name type="scientific">Pseudarcicella hirudinis</name>
    <dbReference type="NCBI Taxonomy" id="1079859"/>
    <lineage>
        <taxon>Bacteria</taxon>
        <taxon>Pseudomonadati</taxon>
        <taxon>Bacteroidota</taxon>
        <taxon>Cytophagia</taxon>
        <taxon>Cytophagales</taxon>
        <taxon>Flectobacillaceae</taxon>
        <taxon>Pseudarcicella</taxon>
    </lineage>
</organism>
<evidence type="ECO:0000313" key="2">
    <source>
        <dbReference type="Proteomes" id="UP000199306"/>
    </source>
</evidence>
<proteinExistence type="predicted"/>
<dbReference type="PANTHER" id="PTHR41913">
    <property type="entry name" value="DUF1684 DOMAIN-CONTAINING PROTEIN"/>
    <property type="match status" value="1"/>
</dbReference>
<dbReference type="InterPro" id="IPR012467">
    <property type="entry name" value="DUF1684"/>
</dbReference>
<dbReference type="Pfam" id="PF07920">
    <property type="entry name" value="DUF1684"/>
    <property type="match status" value="1"/>
</dbReference>
<dbReference type="Proteomes" id="UP000199306">
    <property type="component" value="Unassembled WGS sequence"/>
</dbReference>
<dbReference type="EMBL" id="FOXH01000019">
    <property type="protein sequence ID" value="SFQ44601.1"/>
    <property type="molecule type" value="Genomic_DNA"/>
</dbReference>
<evidence type="ECO:0000313" key="1">
    <source>
        <dbReference type="EMBL" id="SFQ44601.1"/>
    </source>
</evidence>
<sequence length="209" mass="23844">MKFNFKIFILAAVVVIAVFSLFQINSENEAAKIKSQSGEKETYEKGIQKIRLDKDELLEHDKDSPIEDKTKFKGLNYYAIDPEFKVEATLDLLVSNQKIRIQMTGGETVEFEAYANATFELEGKKCALKIYKNEEGGLFLPFRDETNKSETYGGGRYLDLNIDEVKDRKILIDFNLCYLPYCAYNHKFTCPVPPAENTLALAVRVGEKL</sequence>
<accession>A0A1I5YK64</accession>
<reference evidence="1 2" key="1">
    <citation type="submission" date="2016-10" db="EMBL/GenBank/DDBJ databases">
        <authorList>
            <person name="de Groot N.N."/>
        </authorList>
    </citation>
    <scope>NUCLEOTIDE SEQUENCE [LARGE SCALE GENOMIC DNA]</scope>
    <source>
        <strain evidence="2">E92,LMG 26720,CCM 7988</strain>
    </source>
</reference>